<evidence type="ECO:0000256" key="2">
    <source>
        <dbReference type="ARBA" id="ARBA00022475"/>
    </source>
</evidence>
<organism evidence="6 7">
    <name type="scientific">Rhodovarius crocodyli</name>
    <dbReference type="NCBI Taxonomy" id="1979269"/>
    <lineage>
        <taxon>Bacteria</taxon>
        <taxon>Pseudomonadati</taxon>
        <taxon>Pseudomonadota</taxon>
        <taxon>Alphaproteobacteria</taxon>
        <taxon>Acetobacterales</taxon>
        <taxon>Roseomonadaceae</taxon>
        <taxon>Rhodovarius</taxon>
    </lineage>
</organism>
<keyword evidence="4" id="KW-1133">Transmembrane helix</keyword>
<keyword evidence="2" id="KW-1003">Cell membrane</keyword>
<keyword evidence="5" id="KW-0472">Membrane</keyword>
<name>A0A437LVY4_9PROT</name>
<keyword evidence="7" id="KW-1185">Reference proteome</keyword>
<evidence type="ECO:0000256" key="5">
    <source>
        <dbReference type="ARBA" id="ARBA00023136"/>
    </source>
</evidence>
<proteinExistence type="predicted"/>
<sequence length="89" mass="9521">MNGLLDWAQALGALALVLGLAGLLARLARRTGLAQRQAGHGRMAVESTLALDARRRLLMLRIDGRECVVLTAPGGDTLLGWLPQPEKQP</sequence>
<dbReference type="GO" id="GO:0044781">
    <property type="term" value="P:bacterial-type flagellum organization"/>
    <property type="evidence" value="ECO:0007669"/>
    <property type="project" value="InterPro"/>
</dbReference>
<dbReference type="RefSeq" id="WP_127790384.1">
    <property type="nucleotide sequence ID" value="NZ_SACL01000019.1"/>
</dbReference>
<evidence type="ECO:0000256" key="4">
    <source>
        <dbReference type="ARBA" id="ARBA00022989"/>
    </source>
</evidence>
<dbReference type="InterPro" id="IPR022781">
    <property type="entry name" value="Flagellar_biosynth_FliO"/>
</dbReference>
<evidence type="ECO:0000256" key="3">
    <source>
        <dbReference type="ARBA" id="ARBA00022692"/>
    </source>
</evidence>
<accession>A0A437LVY4</accession>
<gene>
    <name evidence="6" type="ORF">EOD42_25240</name>
</gene>
<dbReference type="Proteomes" id="UP000282957">
    <property type="component" value="Unassembled WGS sequence"/>
</dbReference>
<dbReference type="Pfam" id="PF04347">
    <property type="entry name" value="FliO"/>
    <property type="match status" value="1"/>
</dbReference>
<reference evidence="6 7" key="1">
    <citation type="submission" date="2019-01" db="EMBL/GenBank/DDBJ databases">
        <authorList>
            <person name="Chen W.-M."/>
        </authorList>
    </citation>
    <scope>NUCLEOTIDE SEQUENCE [LARGE SCALE GENOMIC DNA]</scope>
    <source>
        <strain evidence="6 7">CCP-6</strain>
    </source>
</reference>
<comment type="subcellular location">
    <subcellularLocation>
        <location evidence="1">Cell membrane</location>
    </subcellularLocation>
</comment>
<dbReference type="GO" id="GO:0016020">
    <property type="term" value="C:membrane"/>
    <property type="evidence" value="ECO:0007669"/>
    <property type="project" value="InterPro"/>
</dbReference>
<evidence type="ECO:0008006" key="8">
    <source>
        <dbReference type="Google" id="ProtNLM"/>
    </source>
</evidence>
<evidence type="ECO:0000256" key="1">
    <source>
        <dbReference type="ARBA" id="ARBA00004236"/>
    </source>
</evidence>
<keyword evidence="3" id="KW-0812">Transmembrane</keyword>
<protein>
    <recommendedName>
        <fullName evidence="8">Flagellar biosynthetic protein FliO</fullName>
    </recommendedName>
</protein>
<evidence type="ECO:0000313" key="6">
    <source>
        <dbReference type="EMBL" id="RVT89545.1"/>
    </source>
</evidence>
<comment type="caution">
    <text evidence="6">The sequence shown here is derived from an EMBL/GenBank/DDBJ whole genome shotgun (WGS) entry which is preliminary data.</text>
</comment>
<evidence type="ECO:0000313" key="7">
    <source>
        <dbReference type="Proteomes" id="UP000282957"/>
    </source>
</evidence>
<dbReference type="AlphaFoldDB" id="A0A437LVY4"/>
<dbReference type="EMBL" id="SACL01000019">
    <property type="protein sequence ID" value="RVT89545.1"/>
    <property type="molecule type" value="Genomic_DNA"/>
</dbReference>